<comment type="subcellular location">
    <subcellularLocation>
        <location evidence="1">Secreted</location>
    </subcellularLocation>
</comment>
<keyword evidence="2" id="KW-0964">Secreted</keyword>
<dbReference type="Proteomes" id="UP001152422">
    <property type="component" value="Unassembled WGS sequence"/>
</dbReference>
<comment type="caution">
    <text evidence="8">The sequence shown here is derived from an EMBL/GenBank/DDBJ whole genome shotgun (WGS) entry which is preliminary data.</text>
</comment>
<gene>
    <name evidence="8" type="ORF">M4L89_12645</name>
</gene>
<dbReference type="AlphaFoldDB" id="A0A9X4QZY0"/>
<keyword evidence="9" id="KW-1185">Reference proteome</keyword>
<name>A0A9X4QZY0_9STAP</name>
<evidence type="ECO:0000256" key="4">
    <source>
        <dbReference type="ARBA" id="ARBA00093777"/>
    </source>
</evidence>
<evidence type="ECO:0000256" key="5">
    <source>
        <dbReference type="ARBA" id="ARBA00093792"/>
    </source>
</evidence>
<feature type="region of interest" description="Disordered" evidence="6">
    <location>
        <begin position="38"/>
        <end position="59"/>
    </location>
</feature>
<evidence type="ECO:0000256" key="1">
    <source>
        <dbReference type="ARBA" id="ARBA00004613"/>
    </source>
</evidence>
<comment type="similarity">
    <text evidence="4">Belongs to the IsaB family.</text>
</comment>
<feature type="chain" id="PRO_5040982647" description="Immunodominant staphylococcal antigen B" evidence="7">
    <location>
        <begin position="25"/>
        <end position="198"/>
    </location>
</feature>
<evidence type="ECO:0000256" key="7">
    <source>
        <dbReference type="SAM" id="SignalP"/>
    </source>
</evidence>
<evidence type="ECO:0000256" key="6">
    <source>
        <dbReference type="SAM" id="MobiDB-lite"/>
    </source>
</evidence>
<dbReference type="EMBL" id="JAMBQA010000009">
    <property type="protein sequence ID" value="MDG0847078.1"/>
    <property type="molecule type" value="Genomic_DNA"/>
</dbReference>
<sequence>MNKVVKLLSSTVIVSTLVVGSSAAYITSNNQEVKAQSEQVQKWGHGEGGASGANTESSASGVELKAETPWYNYEGYTTYDASFTQDYNFVRALKYDNVSIDGYKVDPKADSKVEYNETIYDTTASFNKDDEVVQTTFFTKPDSVSKDTFKDAHSSNEITEEGKLGNEDGTFVKYKTNEGSYTAFFDTKDNLMEMTISQ</sequence>
<accession>A0A9X4QZY0</accession>
<organism evidence="8 9">
    <name type="scientific">Staphylococcus equorum</name>
    <dbReference type="NCBI Taxonomy" id="246432"/>
    <lineage>
        <taxon>Bacteria</taxon>
        <taxon>Bacillati</taxon>
        <taxon>Bacillota</taxon>
        <taxon>Bacilli</taxon>
        <taxon>Bacillales</taxon>
        <taxon>Staphylococcaceae</taxon>
        <taxon>Staphylococcus</taxon>
    </lineage>
</organism>
<dbReference type="RefSeq" id="WP_002508532.1">
    <property type="nucleotide sequence ID" value="NZ_CP065710.1"/>
</dbReference>
<dbReference type="InterPro" id="IPR058086">
    <property type="entry name" value="IsaB"/>
</dbReference>
<evidence type="ECO:0000256" key="3">
    <source>
        <dbReference type="ARBA" id="ARBA00022729"/>
    </source>
</evidence>
<reference evidence="8" key="1">
    <citation type="submission" date="2022-05" db="EMBL/GenBank/DDBJ databases">
        <title>Comparative genomics of Staphylococcus equorum isolates.</title>
        <authorList>
            <person name="Luelf R.H."/>
        </authorList>
    </citation>
    <scope>NUCLEOTIDE SEQUENCE</scope>
    <source>
        <strain evidence="8">TMW 2.2497</strain>
    </source>
</reference>
<proteinExistence type="inferred from homology"/>
<keyword evidence="3 7" id="KW-0732">Signal</keyword>
<evidence type="ECO:0000313" key="8">
    <source>
        <dbReference type="EMBL" id="MDG0847078.1"/>
    </source>
</evidence>
<evidence type="ECO:0000256" key="2">
    <source>
        <dbReference type="ARBA" id="ARBA00022525"/>
    </source>
</evidence>
<dbReference type="NCBIfam" id="NF047686">
    <property type="entry name" value="IsaB_fam"/>
    <property type="match status" value="1"/>
</dbReference>
<feature type="signal peptide" evidence="7">
    <location>
        <begin position="1"/>
        <end position="24"/>
    </location>
</feature>
<evidence type="ECO:0000313" key="9">
    <source>
        <dbReference type="Proteomes" id="UP001152422"/>
    </source>
</evidence>
<protein>
    <recommendedName>
        <fullName evidence="5">Immunodominant staphylococcal antigen B</fullName>
    </recommendedName>
</protein>